<sequence length="35" mass="3913">MEQLTLKVEGMSCGHCVNSIEESVKINAKDYNTLQ</sequence>
<dbReference type="GO" id="GO:0046872">
    <property type="term" value="F:metal ion binding"/>
    <property type="evidence" value="ECO:0007669"/>
    <property type="project" value="InterPro"/>
</dbReference>
<feature type="domain" description="HMA" evidence="1">
    <location>
        <begin position="5"/>
        <end position="25"/>
    </location>
</feature>
<dbReference type="AlphaFoldDB" id="A0A090YTK4"/>
<gene>
    <name evidence="2" type="ORF">DJ93_646</name>
</gene>
<evidence type="ECO:0000313" key="3">
    <source>
        <dbReference type="Proteomes" id="UP000029389"/>
    </source>
</evidence>
<dbReference type="Gene3D" id="3.30.70.100">
    <property type="match status" value="1"/>
</dbReference>
<dbReference type="InterPro" id="IPR006121">
    <property type="entry name" value="HMA_dom"/>
</dbReference>
<accession>A0A090YTK4</accession>
<dbReference type="SUPFAM" id="SSF55008">
    <property type="entry name" value="HMA, heavy metal-associated domain"/>
    <property type="match status" value="1"/>
</dbReference>
<dbReference type="Proteomes" id="UP000029389">
    <property type="component" value="Unassembled WGS sequence"/>
</dbReference>
<organism evidence="2 3">
    <name type="scientific">Bacillus clarus</name>
    <dbReference type="NCBI Taxonomy" id="2338372"/>
    <lineage>
        <taxon>Bacteria</taxon>
        <taxon>Bacillati</taxon>
        <taxon>Bacillota</taxon>
        <taxon>Bacilli</taxon>
        <taxon>Bacillales</taxon>
        <taxon>Bacillaceae</taxon>
        <taxon>Bacillus</taxon>
        <taxon>Bacillus cereus group</taxon>
    </lineage>
</organism>
<dbReference type="EMBL" id="JMQC01000008">
    <property type="protein sequence ID" value="KFN01303.1"/>
    <property type="molecule type" value="Genomic_DNA"/>
</dbReference>
<dbReference type="CDD" id="cd00371">
    <property type="entry name" value="HMA"/>
    <property type="match status" value="1"/>
</dbReference>
<reference evidence="2 3" key="1">
    <citation type="submission" date="2014-04" db="EMBL/GenBank/DDBJ databases">
        <authorList>
            <person name="Bishop-Lilly K.A."/>
            <person name="Broomall S.M."/>
            <person name="Chain P.S."/>
            <person name="Chertkov O."/>
            <person name="Coyne S.R."/>
            <person name="Daligault H.E."/>
            <person name="Davenport K.W."/>
            <person name="Erkkila T."/>
            <person name="Frey K.G."/>
            <person name="Gibbons H.S."/>
            <person name="Gu W."/>
            <person name="Jaissle J."/>
            <person name="Johnson S.L."/>
            <person name="Koroleva G.I."/>
            <person name="Ladner J.T."/>
            <person name="Lo C.-C."/>
            <person name="Minogue T.D."/>
            <person name="Munk C."/>
            <person name="Palacios G.F."/>
            <person name="Redden C.L."/>
            <person name="Rosenzweig C.N."/>
            <person name="Scholz M.B."/>
            <person name="Teshima H."/>
            <person name="Xu Y."/>
        </authorList>
    </citation>
    <scope>NUCLEOTIDE SEQUENCE [LARGE SCALE GENOMIC DNA]</scope>
    <source>
        <strain evidence="2 3">BHP</strain>
    </source>
</reference>
<evidence type="ECO:0000313" key="2">
    <source>
        <dbReference type="EMBL" id="KFN01303.1"/>
    </source>
</evidence>
<dbReference type="Pfam" id="PF00403">
    <property type="entry name" value="HMA"/>
    <property type="match status" value="1"/>
</dbReference>
<dbReference type="InterPro" id="IPR036163">
    <property type="entry name" value="HMA_dom_sf"/>
</dbReference>
<evidence type="ECO:0000259" key="1">
    <source>
        <dbReference type="Pfam" id="PF00403"/>
    </source>
</evidence>
<name>A0A090YTK4_9BACI</name>
<protein>
    <submittedName>
        <fullName evidence="2">Heavy-metal-associated domain protein</fullName>
    </submittedName>
</protein>
<proteinExistence type="predicted"/>
<comment type="caution">
    <text evidence="2">The sequence shown here is derived from an EMBL/GenBank/DDBJ whole genome shotgun (WGS) entry which is preliminary data.</text>
</comment>